<dbReference type="PANTHER" id="PTHR33744:SF1">
    <property type="entry name" value="DNA-BINDING TRANSCRIPTIONAL ACTIVATOR ADER"/>
    <property type="match status" value="1"/>
</dbReference>
<evidence type="ECO:0000313" key="2">
    <source>
        <dbReference type="EMBL" id="MBD3915587.1"/>
    </source>
</evidence>
<proteinExistence type="predicted"/>
<dbReference type="Proteomes" id="UP000649289">
    <property type="component" value="Unassembled WGS sequence"/>
</dbReference>
<dbReference type="InterPro" id="IPR025736">
    <property type="entry name" value="PucR_C-HTH_dom"/>
</dbReference>
<feature type="domain" description="GAF" evidence="1">
    <location>
        <begin position="73"/>
        <end position="224"/>
    </location>
</feature>
<dbReference type="SMART" id="SM00065">
    <property type="entry name" value="GAF"/>
    <property type="match status" value="1"/>
</dbReference>
<dbReference type="RefSeq" id="WP_191199917.1">
    <property type="nucleotide sequence ID" value="NZ_BAAAPA010000007.1"/>
</dbReference>
<dbReference type="InterPro" id="IPR042070">
    <property type="entry name" value="PucR_C-HTH_sf"/>
</dbReference>
<evidence type="ECO:0000313" key="3">
    <source>
        <dbReference type="Proteomes" id="UP000649289"/>
    </source>
</evidence>
<sequence>MVHTVPVATPSSSGAARASSTTVAALLDELVGEHPGTAGRVARLRELVASHGAREAELAALNEAARDLTKVRDLEHALQAVTDRTRRLLACDVAYLSARTTDEEHFAVRAWAGQLSPAFLGTRVSVGRGVGGQVAGTRRPFQVANYLEADAFAHSEYLDSAVSAEGLVALLGVPLEVDGRLLGILFAGRRRSEAFSDAHVELMSSLAAHAAVALDNAHLFISQRAALEELEKSTALLRAHTAAVETAADVHGQLTSALLRGDGIDRIVEVVALALDGSLVMVDDAGRTTATAGPRPVTSPLPDEVVRALVASREVGRAVGVEGSGAERRYVAAATAGTRYLGALVLTVPQELTDVDTRTLERATQTVAISVLADVAAAEADVRAASETMRVLLAERRSDIDTLVRLARRHGLVNDRVSVVASTVATERLPAQIAACAAICRASGGLSALVDGVVVTLSPLDAAEVAAQVWEAVRLACGTDVTVAATEGPLADLPGCHGEALQTLELMRKIGRDGSWALAAEFGAYSLLLTPGATAALDLLVSRQVGTLLDHDERHRTELSRTALSYLDCACSATAAARDLGVHVNTVTQRLARIDRVLGAGWRSGPRQLDVHNALRLHELRGSRTEPRLGAPRG</sequence>
<dbReference type="Gene3D" id="3.30.450.40">
    <property type="match status" value="1"/>
</dbReference>
<reference evidence="2 3" key="1">
    <citation type="submission" date="2020-09" db="EMBL/GenBank/DDBJ databases">
        <title>novel species in genus Nocardioides.</title>
        <authorList>
            <person name="Zhang G."/>
        </authorList>
    </citation>
    <scope>NUCLEOTIDE SEQUENCE [LARGE SCALE GENOMIC DNA]</scope>
    <source>
        <strain evidence="2 3">19197</strain>
    </source>
</reference>
<accession>A0ABR8MHY6</accession>
<dbReference type="SUPFAM" id="SSF55781">
    <property type="entry name" value="GAF domain-like"/>
    <property type="match status" value="1"/>
</dbReference>
<name>A0ABR8MHY6_9ACTN</name>
<dbReference type="Pfam" id="PF01590">
    <property type="entry name" value="GAF"/>
    <property type="match status" value="1"/>
</dbReference>
<protein>
    <submittedName>
        <fullName evidence="2">GAF domain-containing protein</fullName>
    </submittedName>
</protein>
<comment type="caution">
    <text evidence="2">The sequence shown here is derived from an EMBL/GenBank/DDBJ whole genome shotgun (WGS) entry which is preliminary data.</text>
</comment>
<dbReference type="EMBL" id="JACXYY010000005">
    <property type="protein sequence ID" value="MBD3915587.1"/>
    <property type="molecule type" value="Genomic_DNA"/>
</dbReference>
<dbReference type="Gene3D" id="1.10.10.2840">
    <property type="entry name" value="PucR C-terminal helix-turn-helix domain"/>
    <property type="match status" value="1"/>
</dbReference>
<keyword evidence="3" id="KW-1185">Reference proteome</keyword>
<dbReference type="InterPro" id="IPR029016">
    <property type="entry name" value="GAF-like_dom_sf"/>
</dbReference>
<dbReference type="Pfam" id="PF13556">
    <property type="entry name" value="HTH_30"/>
    <property type="match status" value="1"/>
</dbReference>
<evidence type="ECO:0000259" key="1">
    <source>
        <dbReference type="SMART" id="SM00065"/>
    </source>
</evidence>
<organism evidence="2 3">
    <name type="scientific">Nocardioides hwasunensis</name>
    <dbReference type="NCBI Taxonomy" id="397258"/>
    <lineage>
        <taxon>Bacteria</taxon>
        <taxon>Bacillati</taxon>
        <taxon>Actinomycetota</taxon>
        <taxon>Actinomycetes</taxon>
        <taxon>Propionibacteriales</taxon>
        <taxon>Nocardioidaceae</taxon>
        <taxon>Nocardioides</taxon>
    </lineage>
</organism>
<dbReference type="PANTHER" id="PTHR33744">
    <property type="entry name" value="CARBOHYDRATE DIACID REGULATOR"/>
    <property type="match status" value="1"/>
</dbReference>
<dbReference type="InterPro" id="IPR003018">
    <property type="entry name" value="GAF"/>
</dbReference>
<gene>
    <name evidence="2" type="ORF">IEZ25_13270</name>
</gene>
<dbReference type="InterPro" id="IPR051448">
    <property type="entry name" value="CdaR-like_regulators"/>
</dbReference>